<evidence type="ECO:0000256" key="9">
    <source>
        <dbReference type="ARBA" id="ARBA00023002"/>
    </source>
</evidence>
<keyword evidence="9" id="KW-0560">Oxidoreductase</keyword>
<keyword evidence="6" id="KW-0479">Metal-binding</keyword>
<evidence type="ECO:0000256" key="10">
    <source>
        <dbReference type="ARBA" id="ARBA00023004"/>
    </source>
</evidence>
<dbReference type="Proteomes" id="UP001459204">
    <property type="component" value="Unassembled WGS sequence"/>
</dbReference>
<keyword evidence="7" id="KW-0249">Electron transport</keyword>
<keyword evidence="11 12" id="KW-0472">Membrane</keyword>
<comment type="cofactor">
    <cofactor evidence="1">
        <name>Fe cation</name>
        <dbReference type="ChEBI" id="CHEBI:24875"/>
    </cofactor>
</comment>
<evidence type="ECO:0000256" key="3">
    <source>
        <dbReference type="ARBA" id="ARBA00022448"/>
    </source>
</evidence>
<comment type="caution">
    <text evidence="13">The sequence shown here is derived from an EMBL/GenBank/DDBJ whole genome shotgun (WGS) entry which is preliminary data.</text>
</comment>
<dbReference type="Pfam" id="PF01786">
    <property type="entry name" value="AOX"/>
    <property type="match status" value="1"/>
</dbReference>
<dbReference type="PANTHER" id="PTHR31803">
    <property type="entry name" value="ALTERNATIVE OXIDASE"/>
    <property type="match status" value="1"/>
</dbReference>
<reference evidence="13 14" key="1">
    <citation type="submission" date="2024-04" db="EMBL/GenBank/DDBJ databases">
        <title>Draft genome sequence of Pseudoxanthomonas putridarboris WD12.</title>
        <authorList>
            <person name="Oh J."/>
        </authorList>
    </citation>
    <scope>NUCLEOTIDE SEQUENCE [LARGE SCALE GENOMIC DNA]</scope>
    <source>
        <strain evidence="13 14">WD12</strain>
    </source>
</reference>
<keyword evidence="5 12" id="KW-0812">Transmembrane</keyword>
<evidence type="ECO:0000313" key="14">
    <source>
        <dbReference type="Proteomes" id="UP001459204"/>
    </source>
</evidence>
<dbReference type="InterPro" id="IPR038659">
    <property type="entry name" value="AOX_sf"/>
</dbReference>
<dbReference type="RefSeq" id="WP_341725662.1">
    <property type="nucleotide sequence ID" value="NZ_JBBWWT010000003.1"/>
</dbReference>
<evidence type="ECO:0000256" key="1">
    <source>
        <dbReference type="ARBA" id="ARBA00001962"/>
    </source>
</evidence>
<keyword evidence="3" id="KW-0813">Transport</keyword>
<dbReference type="PANTHER" id="PTHR31803:SF3">
    <property type="entry name" value="ALTERNATIVE OXIDASE"/>
    <property type="match status" value="1"/>
</dbReference>
<feature type="transmembrane region" description="Helical" evidence="12">
    <location>
        <begin position="46"/>
        <end position="65"/>
    </location>
</feature>
<keyword evidence="8 12" id="KW-1133">Transmembrane helix</keyword>
<gene>
    <name evidence="13" type="ORF">AAD027_08885</name>
</gene>
<organism evidence="13 14">
    <name type="scientific">Pseudoxanthomonas putridarboris</name>
    <dbReference type="NCBI Taxonomy" id="752605"/>
    <lineage>
        <taxon>Bacteria</taxon>
        <taxon>Pseudomonadati</taxon>
        <taxon>Pseudomonadota</taxon>
        <taxon>Gammaproteobacteria</taxon>
        <taxon>Lysobacterales</taxon>
        <taxon>Lysobacteraceae</taxon>
        <taxon>Pseudoxanthomonas</taxon>
    </lineage>
</organism>
<dbReference type="InterPro" id="IPR002680">
    <property type="entry name" value="AOX"/>
</dbReference>
<feature type="transmembrane region" description="Helical" evidence="12">
    <location>
        <begin position="107"/>
        <end position="126"/>
    </location>
</feature>
<dbReference type="PIRSF" id="PIRSF005229">
    <property type="entry name" value="AOX"/>
    <property type="match status" value="1"/>
</dbReference>
<evidence type="ECO:0000256" key="12">
    <source>
        <dbReference type="SAM" id="Phobius"/>
    </source>
</evidence>
<evidence type="ECO:0000313" key="13">
    <source>
        <dbReference type="EMBL" id="MEL1264482.1"/>
    </source>
</evidence>
<evidence type="ECO:0000256" key="7">
    <source>
        <dbReference type="ARBA" id="ARBA00022982"/>
    </source>
</evidence>
<evidence type="ECO:0000256" key="4">
    <source>
        <dbReference type="ARBA" id="ARBA00022660"/>
    </source>
</evidence>
<keyword evidence="10" id="KW-0408">Iron</keyword>
<evidence type="ECO:0000256" key="2">
    <source>
        <dbReference type="ARBA" id="ARBA00004370"/>
    </source>
</evidence>
<evidence type="ECO:0000256" key="6">
    <source>
        <dbReference type="ARBA" id="ARBA00022723"/>
    </source>
</evidence>
<dbReference type="EMBL" id="JBBWWT010000003">
    <property type="protein sequence ID" value="MEL1264482.1"/>
    <property type="molecule type" value="Genomic_DNA"/>
</dbReference>
<proteinExistence type="predicted"/>
<evidence type="ECO:0000256" key="8">
    <source>
        <dbReference type="ARBA" id="ARBA00022989"/>
    </source>
</evidence>
<keyword evidence="14" id="KW-1185">Reference proteome</keyword>
<comment type="subcellular location">
    <subcellularLocation>
        <location evidence="2">Membrane</location>
    </subcellularLocation>
</comment>
<evidence type="ECO:0000256" key="5">
    <source>
        <dbReference type="ARBA" id="ARBA00022692"/>
    </source>
</evidence>
<accession>A0ABU9J1I2</accession>
<protein>
    <submittedName>
        <fullName evidence="13">Alternative oxidase</fullName>
    </submittedName>
</protein>
<name>A0ABU9J1I2_9GAMM</name>
<evidence type="ECO:0000256" key="11">
    <source>
        <dbReference type="ARBA" id="ARBA00023136"/>
    </source>
</evidence>
<dbReference type="Gene3D" id="1.20.1260.140">
    <property type="entry name" value="Alternative oxidase"/>
    <property type="match status" value="1"/>
</dbReference>
<keyword evidence="4" id="KW-0679">Respiratory chain</keyword>
<sequence length="205" mass="23800">MLTEDRIATTHHRINGWSDRIAYSITRSLRFLADVLFAKRYGNRAIVLETIAAVPGLVGAAMIHLRCLRWMRHDEGWIRILMDEAENERMHLMTFIEIARPSWFERIMVLIAQALFFTFFLTLYVVSSRTAHRLMGYFEEEAIVSYTRYLEQIDAGRIDNVPAPDIAIGYWQLAPTAHLREVVIAVRQDEAGHRDVNHEFANRLG</sequence>